<evidence type="ECO:0000313" key="9">
    <source>
        <dbReference type="Proteomes" id="UP000004221"/>
    </source>
</evidence>
<dbReference type="InterPro" id="IPR002502">
    <property type="entry name" value="Amidase_domain"/>
</dbReference>
<dbReference type="PANTHER" id="PTHR30417:SF11">
    <property type="entry name" value="N-ACETYLMURAMOYL-L-ALANINE AMIDASE XLYA"/>
    <property type="match status" value="1"/>
</dbReference>
<evidence type="ECO:0000256" key="1">
    <source>
        <dbReference type="ARBA" id="ARBA00001561"/>
    </source>
</evidence>
<dbReference type="GO" id="GO:0071555">
    <property type="term" value="P:cell wall organization"/>
    <property type="evidence" value="ECO:0007669"/>
    <property type="project" value="UniProtKB-KW"/>
</dbReference>
<dbReference type="Proteomes" id="UP000004221">
    <property type="component" value="Unassembled WGS sequence"/>
</dbReference>
<comment type="caution">
    <text evidence="8">The sequence shown here is derived from an EMBL/GenBank/DDBJ whole genome shotgun (WGS) entry which is preliminary data.</text>
</comment>
<feature type="domain" description="N-acetylmuramoyl-L-alanine amidase" evidence="7">
    <location>
        <begin position="11"/>
        <end position="153"/>
    </location>
</feature>
<comment type="catalytic activity">
    <reaction evidence="1">
        <text>Hydrolyzes the link between N-acetylmuramoyl residues and L-amino acid residues in certain cell-wall glycopeptides.</text>
        <dbReference type="EC" id="3.5.1.28"/>
    </reaction>
</comment>
<dbReference type="Pfam" id="PF01510">
    <property type="entry name" value="Amidase_2"/>
    <property type="match status" value="1"/>
</dbReference>
<dbReference type="AlphaFoldDB" id="I4EL43"/>
<dbReference type="GO" id="GO:0008745">
    <property type="term" value="F:N-acetylmuramoyl-L-alanine amidase activity"/>
    <property type="evidence" value="ECO:0007669"/>
    <property type="project" value="UniProtKB-EC"/>
</dbReference>
<evidence type="ECO:0000256" key="3">
    <source>
        <dbReference type="ARBA" id="ARBA00022801"/>
    </source>
</evidence>
<keyword evidence="6" id="KW-0961">Cell wall biogenesis/degradation</keyword>
<evidence type="ECO:0000256" key="4">
    <source>
        <dbReference type="ARBA" id="ARBA00022969"/>
    </source>
</evidence>
<sequence>MVSTRIALIPESNNNRPMLKMTPRYITIHETANRNRGANAEMHRRFLANGGGSEGVSFHWAVDDIEAVQMIPENEVAWHAGDGYWGRGNQQSIGIETCVHADGNWEQTLANLADLVVEIMARHKIPLENVVQHNRWSQKDCPHDLRVQGWDVLIDMIKARIDPQPDPNAWHFTETDKWVINTPEAPILSFYKAGGTKEVYGLPLSGMVRRDDGVYEQLFENVLIESWPKGWAGRPGPYVRLGGLGQRYLAQKKA</sequence>
<reference evidence="8 9" key="1">
    <citation type="journal article" date="2012" name="ISME J.">
        <title>Nitrification expanded: discovery, physiology and genomics of a nitrite-oxidizing bacterium from the phylum Chloroflexi.</title>
        <authorList>
            <person name="Sorokin D.Y."/>
            <person name="Lucker S."/>
            <person name="Vejmelkova D."/>
            <person name="Kostrikina N.A."/>
            <person name="Kleerebezem R."/>
            <person name="Rijpstra W.I."/>
            <person name="Damste J.S."/>
            <person name="Le Paslier D."/>
            <person name="Muyzer G."/>
            <person name="Wagner M."/>
            <person name="van Loosdrecht M.C."/>
            <person name="Daims H."/>
        </authorList>
    </citation>
    <scope>NUCLEOTIDE SEQUENCE [LARGE SCALE GENOMIC DNA]</scope>
    <source>
        <strain evidence="9">none</strain>
    </source>
</reference>
<gene>
    <name evidence="8" type="ORF">NITHO_4920016</name>
</gene>
<keyword evidence="9" id="KW-1185">Reference proteome</keyword>
<evidence type="ECO:0000256" key="2">
    <source>
        <dbReference type="ARBA" id="ARBA00011901"/>
    </source>
</evidence>
<proteinExistence type="predicted"/>
<dbReference type="InterPro" id="IPR036505">
    <property type="entry name" value="Amidase/PGRP_sf"/>
</dbReference>
<organism evidence="8 9">
    <name type="scientific">Nitrolancea hollandica Lb</name>
    <dbReference type="NCBI Taxonomy" id="1129897"/>
    <lineage>
        <taxon>Bacteria</taxon>
        <taxon>Pseudomonadati</taxon>
        <taxon>Thermomicrobiota</taxon>
        <taxon>Thermomicrobia</taxon>
        <taxon>Sphaerobacterales</taxon>
        <taxon>Sphaerobacterineae</taxon>
        <taxon>Sphaerobacteraceae</taxon>
        <taxon>Nitrolancea</taxon>
    </lineage>
</organism>
<dbReference type="EC" id="3.5.1.28" evidence="2"/>
<evidence type="ECO:0000313" key="8">
    <source>
        <dbReference type="EMBL" id="CCF85405.1"/>
    </source>
</evidence>
<dbReference type="CDD" id="cd06583">
    <property type="entry name" value="PGRP"/>
    <property type="match status" value="1"/>
</dbReference>
<dbReference type="EMBL" id="CAGS01000437">
    <property type="protein sequence ID" value="CCF85405.1"/>
    <property type="molecule type" value="Genomic_DNA"/>
</dbReference>
<dbReference type="SMART" id="SM00644">
    <property type="entry name" value="Ami_2"/>
    <property type="match status" value="1"/>
</dbReference>
<protein>
    <recommendedName>
        <fullName evidence="2">N-acetylmuramoyl-L-alanine amidase</fullName>
        <ecNumber evidence="2">3.5.1.28</ecNumber>
    </recommendedName>
</protein>
<keyword evidence="5" id="KW-0178">Competence</keyword>
<dbReference type="Gene3D" id="3.40.80.10">
    <property type="entry name" value="Peptidoglycan recognition protein-like"/>
    <property type="match status" value="1"/>
</dbReference>
<dbReference type="SUPFAM" id="SSF55846">
    <property type="entry name" value="N-acetylmuramoyl-L-alanine amidase-like"/>
    <property type="match status" value="1"/>
</dbReference>
<dbReference type="GO" id="GO:0009253">
    <property type="term" value="P:peptidoglycan catabolic process"/>
    <property type="evidence" value="ECO:0007669"/>
    <property type="project" value="InterPro"/>
</dbReference>
<dbReference type="GO" id="GO:0030420">
    <property type="term" value="P:establishment of competence for transformation"/>
    <property type="evidence" value="ECO:0007669"/>
    <property type="project" value="UniProtKB-KW"/>
</dbReference>
<accession>I4EL43</accession>
<dbReference type="OrthoDB" id="9794294at2"/>
<dbReference type="InterPro" id="IPR051206">
    <property type="entry name" value="NAMLAA_amidase_2"/>
</dbReference>
<evidence type="ECO:0000259" key="7">
    <source>
        <dbReference type="SMART" id="SM00644"/>
    </source>
</evidence>
<evidence type="ECO:0000256" key="6">
    <source>
        <dbReference type="ARBA" id="ARBA00023316"/>
    </source>
</evidence>
<keyword evidence="4" id="KW-0749">Sporulation</keyword>
<dbReference type="PANTHER" id="PTHR30417">
    <property type="entry name" value="N-ACETYLMURAMOYL-L-ALANINE AMIDASE AMID"/>
    <property type="match status" value="1"/>
</dbReference>
<dbReference type="GO" id="GO:0030435">
    <property type="term" value="P:sporulation resulting in formation of a cellular spore"/>
    <property type="evidence" value="ECO:0007669"/>
    <property type="project" value="UniProtKB-KW"/>
</dbReference>
<name>I4EL43_9BACT</name>
<dbReference type="GO" id="GO:0009254">
    <property type="term" value="P:peptidoglycan turnover"/>
    <property type="evidence" value="ECO:0007669"/>
    <property type="project" value="TreeGrafter"/>
</dbReference>
<keyword evidence="3" id="KW-0378">Hydrolase</keyword>
<evidence type="ECO:0000256" key="5">
    <source>
        <dbReference type="ARBA" id="ARBA00023287"/>
    </source>
</evidence>
<dbReference type="RefSeq" id="WP_008480283.1">
    <property type="nucleotide sequence ID" value="NZ_CAGS01000437.1"/>
</dbReference>